<evidence type="ECO:0000313" key="1">
    <source>
        <dbReference type="EMBL" id="JAD98638.1"/>
    </source>
</evidence>
<sequence length="30" mass="3425">MHKVNMTTNIVDHCAIFLMCICTIESKSKL</sequence>
<protein>
    <submittedName>
        <fullName evidence="1">Uncharacterized protein</fullName>
    </submittedName>
</protein>
<dbReference type="EMBL" id="GBRH01199257">
    <property type="protein sequence ID" value="JAD98638.1"/>
    <property type="molecule type" value="Transcribed_RNA"/>
</dbReference>
<reference evidence="1" key="1">
    <citation type="submission" date="2014-09" db="EMBL/GenBank/DDBJ databases">
        <authorList>
            <person name="Magalhaes I.L.F."/>
            <person name="Oliveira U."/>
            <person name="Santos F.R."/>
            <person name="Vidigal T.H.D.A."/>
            <person name="Brescovit A.D."/>
            <person name="Santos A.J."/>
        </authorList>
    </citation>
    <scope>NUCLEOTIDE SEQUENCE</scope>
    <source>
        <tissue evidence="1">Shoot tissue taken approximately 20 cm above the soil surface</tissue>
    </source>
</reference>
<proteinExistence type="predicted"/>
<dbReference type="AlphaFoldDB" id="A0A0A9EI23"/>
<name>A0A0A9EI23_ARUDO</name>
<reference evidence="1" key="2">
    <citation type="journal article" date="2015" name="Data Brief">
        <title>Shoot transcriptome of the giant reed, Arundo donax.</title>
        <authorList>
            <person name="Barrero R.A."/>
            <person name="Guerrero F.D."/>
            <person name="Moolhuijzen P."/>
            <person name="Goolsby J.A."/>
            <person name="Tidwell J."/>
            <person name="Bellgard S.E."/>
            <person name="Bellgard M.I."/>
        </authorList>
    </citation>
    <scope>NUCLEOTIDE SEQUENCE</scope>
    <source>
        <tissue evidence="1">Shoot tissue taken approximately 20 cm above the soil surface</tissue>
    </source>
</reference>
<organism evidence="1">
    <name type="scientific">Arundo donax</name>
    <name type="common">Giant reed</name>
    <name type="synonym">Donax arundinaceus</name>
    <dbReference type="NCBI Taxonomy" id="35708"/>
    <lineage>
        <taxon>Eukaryota</taxon>
        <taxon>Viridiplantae</taxon>
        <taxon>Streptophyta</taxon>
        <taxon>Embryophyta</taxon>
        <taxon>Tracheophyta</taxon>
        <taxon>Spermatophyta</taxon>
        <taxon>Magnoliopsida</taxon>
        <taxon>Liliopsida</taxon>
        <taxon>Poales</taxon>
        <taxon>Poaceae</taxon>
        <taxon>PACMAD clade</taxon>
        <taxon>Arundinoideae</taxon>
        <taxon>Arundineae</taxon>
        <taxon>Arundo</taxon>
    </lineage>
</organism>
<accession>A0A0A9EI23</accession>